<dbReference type="Pfam" id="PF14529">
    <property type="entry name" value="Exo_endo_phos_2"/>
    <property type="match status" value="1"/>
</dbReference>
<sequence length="500" mass="57055">MKASTKKRSVDVSRANRGPRSPTPKACLPRTLKAHPPPRIMAINRRIANENLTIWSWNCRSLHNKHATLTLYINAALVPPDVICLQEVGARPKTVSGYKLYMDPNTPKIATLVRKELAATCITAPNEETQHLIVTLWPAKKGRPKQVICNIYSPPQDRKAEFSNIFHYLNNKLQPRDRLIITGDFNAWHTTWGYSADRPKGTRLLEAIQRYDYTLPTTPGIPTRIGNSVNRDTNPDLTVTNNATTMRWSVLDDNLGSDHNIVQITYETARRRRLLGKARLTNWTKYREQQEVDGPKPTTIAQWTSYIKGLYDKNTKIYQTTTDAPAIDTHLTHLWEARRGLTKRWRRQKLNKKLRLRIAKITEEVNAYSKELYNNWRTFCDSLKGTLSMKKTWYILRSLLDPSATRTETNATLQRLAGEFQGVCPWCSNHTATLTHITYQCTERPANAVSRLVRSLQTLTTWSWEARLSELALGSQLVTLDQARRAAVASGALQEGSTRD</sequence>
<evidence type="ECO:0000313" key="3">
    <source>
        <dbReference type="EMBL" id="KAH8023133.1"/>
    </source>
</evidence>
<comment type="caution">
    <text evidence="3">The sequence shown here is derived from an EMBL/GenBank/DDBJ whole genome shotgun (WGS) entry which is preliminary data.</text>
</comment>
<dbReference type="VEuPathDB" id="VectorBase:LOC119169871"/>
<evidence type="ECO:0000256" key="1">
    <source>
        <dbReference type="SAM" id="MobiDB-lite"/>
    </source>
</evidence>
<feature type="domain" description="Endonuclease/exonuclease/phosphatase" evidence="2">
    <location>
        <begin position="148"/>
        <end position="262"/>
    </location>
</feature>
<protein>
    <recommendedName>
        <fullName evidence="2">Endonuclease/exonuclease/phosphatase domain-containing protein</fullName>
    </recommendedName>
</protein>
<dbReference type="InterPro" id="IPR005135">
    <property type="entry name" value="Endo/exonuclease/phosphatase"/>
</dbReference>
<keyword evidence="4" id="KW-1185">Reference proteome</keyword>
<gene>
    <name evidence="3" type="ORF">HPB51_011247</name>
</gene>
<organism evidence="3 4">
    <name type="scientific">Rhipicephalus microplus</name>
    <name type="common">Cattle tick</name>
    <name type="synonym">Boophilus microplus</name>
    <dbReference type="NCBI Taxonomy" id="6941"/>
    <lineage>
        <taxon>Eukaryota</taxon>
        <taxon>Metazoa</taxon>
        <taxon>Ecdysozoa</taxon>
        <taxon>Arthropoda</taxon>
        <taxon>Chelicerata</taxon>
        <taxon>Arachnida</taxon>
        <taxon>Acari</taxon>
        <taxon>Parasitiformes</taxon>
        <taxon>Ixodida</taxon>
        <taxon>Ixodoidea</taxon>
        <taxon>Ixodidae</taxon>
        <taxon>Rhipicephalinae</taxon>
        <taxon>Rhipicephalus</taxon>
        <taxon>Boophilus</taxon>
    </lineage>
</organism>
<evidence type="ECO:0000313" key="4">
    <source>
        <dbReference type="Proteomes" id="UP000821866"/>
    </source>
</evidence>
<dbReference type="EMBL" id="JABSTU010000008">
    <property type="protein sequence ID" value="KAH8023133.1"/>
    <property type="molecule type" value="Genomic_DNA"/>
</dbReference>
<dbReference type="Gene3D" id="3.60.10.10">
    <property type="entry name" value="Endonuclease/exonuclease/phosphatase"/>
    <property type="match status" value="1"/>
</dbReference>
<dbReference type="AlphaFoldDB" id="A0A9J6DLP4"/>
<reference evidence="3" key="1">
    <citation type="journal article" date="2020" name="Cell">
        <title>Large-Scale Comparative Analyses of Tick Genomes Elucidate Their Genetic Diversity and Vector Capacities.</title>
        <authorList>
            <consortium name="Tick Genome and Microbiome Consortium (TIGMIC)"/>
            <person name="Jia N."/>
            <person name="Wang J."/>
            <person name="Shi W."/>
            <person name="Du L."/>
            <person name="Sun Y."/>
            <person name="Zhan W."/>
            <person name="Jiang J.F."/>
            <person name="Wang Q."/>
            <person name="Zhang B."/>
            <person name="Ji P."/>
            <person name="Bell-Sakyi L."/>
            <person name="Cui X.M."/>
            <person name="Yuan T.T."/>
            <person name="Jiang B.G."/>
            <person name="Yang W.F."/>
            <person name="Lam T.T."/>
            <person name="Chang Q.C."/>
            <person name="Ding S.J."/>
            <person name="Wang X.J."/>
            <person name="Zhu J.G."/>
            <person name="Ruan X.D."/>
            <person name="Zhao L."/>
            <person name="Wei J.T."/>
            <person name="Ye R.Z."/>
            <person name="Que T.C."/>
            <person name="Du C.H."/>
            <person name="Zhou Y.H."/>
            <person name="Cheng J.X."/>
            <person name="Dai P.F."/>
            <person name="Guo W.B."/>
            <person name="Han X.H."/>
            <person name="Huang E.J."/>
            <person name="Li L.F."/>
            <person name="Wei W."/>
            <person name="Gao Y.C."/>
            <person name="Liu J.Z."/>
            <person name="Shao H.Z."/>
            <person name="Wang X."/>
            <person name="Wang C.C."/>
            <person name="Yang T.C."/>
            <person name="Huo Q.B."/>
            <person name="Li W."/>
            <person name="Chen H.Y."/>
            <person name="Chen S.E."/>
            <person name="Zhou L.G."/>
            <person name="Ni X.B."/>
            <person name="Tian J.H."/>
            <person name="Sheng Y."/>
            <person name="Liu T."/>
            <person name="Pan Y.S."/>
            <person name="Xia L.Y."/>
            <person name="Li J."/>
            <person name="Zhao F."/>
            <person name="Cao W.C."/>
        </authorList>
    </citation>
    <scope>NUCLEOTIDE SEQUENCE</scope>
    <source>
        <strain evidence="3">Rmic-2018</strain>
    </source>
</reference>
<reference evidence="3" key="2">
    <citation type="submission" date="2021-09" db="EMBL/GenBank/DDBJ databases">
        <authorList>
            <person name="Jia N."/>
            <person name="Wang J."/>
            <person name="Shi W."/>
            <person name="Du L."/>
            <person name="Sun Y."/>
            <person name="Zhan W."/>
            <person name="Jiang J."/>
            <person name="Wang Q."/>
            <person name="Zhang B."/>
            <person name="Ji P."/>
            <person name="Sakyi L.B."/>
            <person name="Cui X."/>
            <person name="Yuan T."/>
            <person name="Jiang B."/>
            <person name="Yang W."/>
            <person name="Lam T.T.-Y."/>
            <person name="Chang Q."/>
            <person name="Ding S."/>
            <person name="Wang X."/>
            <person name="Zhu J."/>
            <person name="Ruan X."/>
            <person name="Zhao L."/>
            <person name="Wei J."/>
            <person name="Que T."/>
            <person name="Du C."/>
            <person name="Cheng J."/>
            <person name="Dai P."/>
            <person name="Han X."/>
            <person name="Huang E."/>
            <person name="Gao Y."/>
            <person name="Liu J."/>
            <person name="Shao H."/>
            <person name="Ye R."/>
            <person name="Li L."/>
            <person name="Wei W."/>
            <person name="Wang X."/>
            <person name="Wang C."/>
            <person name="Huo Q."/>
            <person name="Li W."/>
            <person name="Guo W."/>
            <person name="Chen H."/>
            <person name="Chen S."/>
            <person name="Zhou L."/>
            <person name="Zhou L."/>
            <person name="Ni X."/>
            <person name="Tian J."/>
            <person name="Zhou Y."/>
            <person name="Sheng Y."/>
            <person name="Liu T."/>
            <person name="Pan Y."/>
            <person name="Xia L."/>
            <person name="Li J."/>
            <person name="Zhao F."/>
            <person name="Cao W."/>
        </authorList>
    </citation>
    <scope>NUCLEOTIDE SEQUENCE</scope>
    <source>
        <strain evidence="3">Rmic-2018</strain>
        <tissue evidence="3">Larvae</tissue>
    </source>
</reference>
<dbReference type="SUPFAM" id="SSF56219">
    <property type="entry name" value="DNase I-like"/>
    <property type="match status" value="1"/>
</dbReference>
<proteinExistence type="predicted"/>
<feature type="region of interest" description="Disordered" evidence="1">
    <location>
        <begin position="1"/>
        <end position="33"/>
    </location>
</feature>
<evidence type="ECO:0000259" key="2">
    <source>
        <dbReference type="Pfam" id="PF14529"/>
    </source>
</evidence>
<accession>A0A9J6DLP4</accession>
<name>A0A9J6DLP4_RHIMP</name>
<dbReference type="InterPro" id="IPR036691">
    <property type="entry name" value="Endo/exonu/phosph_ase_sf"/>
</dbReference>
<dbReference type="Proteomes" id="UP000821866">
    <property type="component" value="Chromosome 6"/>
</dbReference>
<dbReference type="GO" id="GO:0003824">
    <property type="term" value="F:catalytic activity"/>
    <property type="evidence" value="ECO:0007669"/>
    <property type="project" value="InterPro"/>
</dbReference>